<evidence type="ECO:0000313" key="5">
    <source>
        <dbReference type="Proteomes" id="UP001048976"/>
    </source>
</evidence>
<keyword evidence="2" id="KW-0520">NAD</keyword>
<evidence type="ECO:0000256" key="1">
    <source>
        <dbReference type="ARBA" id="ARBA00023002"/>
    </source>
</evidence>
<dbReference type="RefSeq" id="WP_169378255.1">
    <property type="nucleotide sequence ID" value="NZ_JAHSTY010000001.1"/>
</dbReference>
<gene>
    <name evidence="4" type="ORF">KVG91_03045</name>
</gene>
<keyword evidence="5" id="KW-1185">Reference proteome</keyword>
<protein>
    <submittedName>
        <fullName evidence="4">Aldehyde dehydrogenase family protein</fullName>
    </submittedName>
</protein>
<proteinExistence type="predicted"/>
<dbReference type="Gene3D" id="3.40.605.10">
    <property type="entry name" value="Aldehyde Dehydrogenase, Chain A, domain 1"/>
    <property type="match status" value="1"/>
</dbReference>
<dbReference type="PANTHER" id="PTHR42862:SF1">
    <property type="entry name" value="DELTA-1-PYRROLINE-5-CARBOXYLATE DEHYDROGENASE 2, ISOFORM A-RELATED"/>
    <property type="match status" value="1"/>
</dbReference>
<reference evidence="4" key="1">
    <citation type="submission" date="2021-06" db="EMBL/GenBank/DDBJ databases">
        <title>Updating the genus Pseudomonas: Description of 43 new species and partition of the Pseudomonas putida group.</title>
        <authorList>
            <person name="Girard L."/>
            <person name="Lood C."/>
            <person name="Vandamme P."/>
            <person name="Rokni-Zadeh H."/>
            <person name="Van Noort V."/>
            <person name="Hofte M."/>
            <person name="Lavigne R."/>
            <person name="De Mot R."/>
        </authorList>
    </citation>
    <scope>NUCLEOTIDE SEQUENCE</scope>
    <source>
        <strain evidence="4">SWRI103</strain>
    </source>
</reference>
<dbReference type="Proteomes" id="UP001048976">
    <property type="component" value="Unassembled WGS sequence"/>
</dbReference>
<accession>A0ABS6NTN3</accession>
<dbReference type="InterPro" id="IPR016162">
    <property type="entry name" value="Ald_DH_N"/>
</dbReference>
<dbReference type="Gene3D" id="3.40.309.10">
    <property type="entry name" value="Aldehyde Dehydrogenase, Chain A, domain 2"/>
    <property type="match status" value="1"/>
</dbReference>
<name>A0ABS6NTN3_9PSED</name>
<sequence>MNIRRLKMWRDQHRSMMNSAIVAVNSRQPYSPFSDELTNYEHAQIEQGEIRFKRLLDSKFQIDRRSSADLGEKRVGKETSPYGFPLGISYRAEHFDSLVKKANRSMSKWEHLSVELRSALLCEAITRIHADTFLFSQVGMHTSGHGFFMGFHANAVHAQARALESVARICQITAELTQQVDSELTVGDAQPQRILRNFQPKPAGLSLVYSGRVAPTWGAYPCVFASLAAGCPVIVIPHSEAILPLALTVKAIKSVCAEAGVSADIINLFCSDNDADYRKAAQHRAVKLIDYMGKSEFGKWLRQHAWHARVMTQQSAQTSVFVHSTDNYDGMIENLAFGLCSYSAQLCTSPQNIYVLKDGIQLPDKIITVDVFQRDLVARIDQLLQRFQPPRDLLGVIIGKQTVADIRQCEGARFAKVLRHCELLQDPEFADAQVLTPSVIAVQPGFSSSLDYYASEVAGPVSFVIVKDDLKTVARELSYVGQEFGVLGLGLYAIDANVEKAMKCVSADIGALLSVNFCGNYFISQCSVFTDIHGGAVNSSSDVTYGAPGFYHSRLRMTEDRTVVCTP</sequence>
<dbReference type="Pfam" id="PF00171">
    <property type="entry name" value="Aldedh"/>
    <property type="match status" value="1"/>
</dbReference>
<evidence type="ECO:0000259" key="3">
    <source>
        <dbReference type="Pfam" id="PF00171"/>
    </source>
</evidence>
<dbReference type="PANTHER" id="PTHR42862">
    <property type="entry name" value="DELTA-1-PYRROLINE-5-CARBOXYLATE DEHYDROGENASE 1, ISOFORM A-RELATED"/>
    <property type="match status" value="1"/>
</dbReference>
<organism evidence="4 5">
    <name type="scientific">Pseudomonas azadiae</name>
    <dbReference type="NCBI Taxonomy" id="2843612"/>
    <lineage>
        <taxon>Bacteria</taxon>
        <taxon>Pseudomonadati</taxon>
        <taxon>Pseudomonadota</taxon>
        <taxon>Gammaproteobacteria</taxon>
        <taxon>Pseudomonadales</taxon>
        <taxon>Pseudomonadaceae</taxon>
        <taxon>Pseudomonas</taxon>
    </lineage>
</organism>
<dbReference type="SUPFAM" id="SSF53720">
    <property type="entry name" value="ALDH-like"/>
    <property type="match status" value="1"/>
</dbReference>
<dbReference type="InterPro" id="IPR016163">
    <property type="entry name" value="Ald_DH_C"/>
</dbReference>
<dbReference type="InterPro" id="IPR050485">
    <property type="entry name" value="Proline_metab_enzyme"/>
</dbReference>
<comment type="caution">
    <text evidence="4">The sequence shown here is derived from an EMBL/GenBank/DDBJ whole genome shotgun (WGS) entry which is preliminary data.</text>
</comment>
<dbReference type="InterPro" id="IPR015590">
    <property type="entry name" value="Aldehyde_DH_dom"/>
</dbReference>
<evidence type="ECO:0000313" key="4">
    <source>
        <dbReference type="EMBL" id="MBV4451576.1"/>
    </source>
</evidence>
<dbReference type="EMBL" id="JAHSTY010000001">
    <property type="protein sequence ID" value="MBV4451576.1"/>
    <property type="molecule type" value="Genomic_DNA"/>
</dbReference>
<dbReference type="InterPro" id="IPR016161">
    <property type="entry name" value="Ald_DH/histidinol_DH"/>
</dbReference>
<evidence type="ECO:0000256" key="2">
    <source>
        <dbReference type="ARBA" id="ARBA00023027"/>
    </source>
</evidence>
<feature type="domain" description="Aldehyde dehydrogenase" evidence="3">
    <location>
        <begin position="91"/>
        <end position="473"/>
    </location>
</feature>
<keyword evidence="1" id="KW-0560">Oxidoreductase</keyword>